<dbReference type="EMBL" id="JAJJMA010190117">
    <property type="protein sequence ID" value="MCL7038401.1"/>
    <property type="molecule type" value="Genomic_DNA"/>
</dbReference>
<gene>
    <name evidence="3" type="ORF">MKW94_011881</name>
    <name evidence="2" type="ORF">MKW94_014822</name>
</gene>
<dbReference type="Proteomes" id="UP001177140">
    <property type="component" value="Unassembled WGS sequence"/>
</dbReference>
<accession>A0AA41SLE7</accession>
<feature type="compositionally biased region" description="Polar residues" evidence="1">
    <location>
        <begin position="67"/>
        <end position="78"/>
    </location>
</feature>
<dbReference type="EMBL" id="JAJJMA010285427">
    <property type="protein sequence ID" value="MCL7046758.1"/>
    <property type="molecule type" value="Genomic_DNA"/>
</dbReference>
<evidence type="ECO:0000313" key="3">
    <source>
        <dbReference type="EMBL" id="MCL7046758.1"/>
    </source>
</evidence>
<protein>
    <submittedName>
        <fullName evidence="2">Uncharacterized protein</fullName>
    </submittedName>
</protein>
<feature type="region of interest" description="Disordered" evidence="1">
    <location>
        <begin position="58"/>
        <end position="78"/>
    </location>
</feature>
<evidence type="ECO:0000313" key="4">
    <source>
        <dbReference type="Proteomes" id="UP001177140"/>
    </source>
</evidence>
<reference evidence="2" key="1">
    <citation type="submission" date="2022-03" db="EMBL/GenBank/DDBJ databases">
        <title>A functionally conserved STORR gene fusion in Papaver species that diverged 16.8 million years ago.</title>
        <authorList>
            <person name="Catania T."/>
        </authorList>
    </citation>
    <scope>NUCLEOTIDE SEQUENCE</scope>
    <source>
        <strain evidence="2">S-191538</strain>
    </source>
</reference>
<keyword evidence="4" id="KW-1185">Reference proteome</keyword>
<organism evidence="2 4">
    <name type="scientific">Papaver nudicaule</name>
    <name type="common">Iceland poppy</name>
    <dbReference type="NCBI Taxonomy" id="74823"/>
    <lineage>
        <taxon>Eukaryota</taxon>
        <taxon>Viridiplantae</taxon>
        <taxon>Streptophyta</taxon>
        <taxon>Embryophyta</taxon>
        <taxon>Tracheophyta</taxon>
        <taxon>Spermatophyta</taxon>
        <taxon>Magnoliopsida</taxon>
        <taxon>Ranunculales</taxon>
        <taxon>Papaveraceae</taxon>
        <taxon>Papaveroideae</taxon>
        <taxon>Papaver</taxon>
    </lineage>
</organism>
<name>A0AA41SLE7_PAPNU</name>
<dbReference type="AlphaFoldDB" id="A0AA41SLE7"/>
<sequence length="78" mass="9309">MIIDTSASTWKSEKWVFRKGNVWKVRDKKSRCRKVFAMRKKRKSNNQFSDFENIDKKKKKKEKLLRISQSPSSSADVQ</sequence>
<dbReference type="PANTHER" id="PTHR37258">
    <property type="entry name" value="FANTOM PROTEIN"/>
    <property type="match status" value="1"/>
</dbReference>
<comment type="caution">
    <text evidence="2">The sequence shown here is derived from an EMBL/GenBank/DDBJ whole genome shotgun (WGS) entry which is preliminary data.</text>
</comment>
<evidence type="ECO:0000256" key="1">
    <source>
        <dbReference type="SAM" id="MobiDB-lite"/>
    </source>
</evidence>
<proteinExistence type="predicted"/>
<dbReference type="PANTHER" id="PTHR37258:SF1">
    <property type="entry name" value="FANTOM PROTEIN"/>
    <property type="match status" value="1"/>
</dbReference>
<evidence type="ECO:0000313" key="2">
    <source>
        <dbReference type="EMBL" id="MCL7038401.1"/>
    </source>
</evidence>